<evidence type="ECO:0000313" key="2">
    <source>
        <dbReference type="Proteomes" id="UP000323994"/>
    </source>
</evidence>
<evidence type="ECO:0000313" key="1">
    <source>
        <dbReference type="EMBL" id="KAA6440806.1"/>
    </source>
</evidence>
<gene>
    <name evidence="1" type="ORF">FEM33_06855</name>
</gene>
<reference evidence="1 2" key="1">
    <citation type="submission" date="2019-05" db="EMBL/GenBank/DDBJ databases">
        <authorList>
            <person name="Qu J.-H."/>
        </authorList>
    </citation>
    <scope>NUCLEOTIDE SEQUENCE [LARGE SCALE GENOMIC DNA]</scope>
    <source>
        <strain evidence="1 2">NS28</strain>
    </source>
</reference>
<organism evidence="1 2">
    <name type="scientific">Dyadobacter flavalbus</name>
    <dbReference type="NCBI Taxonomy" id="2579942"/>
    <lineage>
        <taxon>Bacteria</taxon>
        <taxon>Pseudomonadati</taxon>
        <taxon>Bacteroidota</taxon>
        <taxon>Cytophagia</taxon>
        <taxon>Cytophagales</taxon>
        <taxon>Spirosomataceae</taxon>
        <taxon>Dyadobacter</taxon>
    </lineage>
</organism>
<keyword evidence="2" id="KW-1185">Reference proteome</keyword>
<accession>A0A5M8R1L9</accession>
<proteinExistence type="predicted"/>
<comment type="caution">
    <text evidence="1">The sequence shown here is derived from an EMBL/GenBank/DDBJ whole genome shotgun (WGS) entry which is preliminary data.</text>
</comment>
<sequence>MAYGQQVKALFELSSPAEMVENLWEIYSGFVNFEKQTGYNPRQANLFLTFRELMLFCSRIEAMK</sequence>
<protein>
    <submittedName>
        <fullName evidence="1">Uncharacterized protein</fullName>
    </submittedName>
</protein>
<name>A0A5M8R1L9_9BACT</name>
<dbReference type="EMBL" id="VBSN01000027">
    <property type="protein sequence ID" value="KAA6440806.1"/>
    <property type="molecule type" value="Genomic_DNA"/>
</dbReference>
<dbReference type="AlphaFoldDB" id="A0A5M8R1L9"/>
<dbReference type="Proteomes" id="UP000323994">
    <property type="component" value="Unassembled WGS sequence"/>
</dbReference>